<dbReference type="SUPFAM" id="SSF161098">
    <property type="entry name" value="MetI-like"/>
    <property type="match status" value="1"/>
</dbReference>
<gene>
    <name evidence="9" type="ORF">AVDCRST_MAG93-764</name>
</gene>
<keyword evidence="5 7" id="KW-1133">Transmembrane helix</keyword>
<name>A0A6J4HP92_9CHLR</name>
<evidence type="ECO:0000256" key="3">
    <source>
        <dbReference type="ARBA" id="ARBA00022475"/>
    </source>
</evidence>
<protein>
    <submittedName>
        <fullName evidence="9">ABC transporter, permease protein 2 (Cluster 1, maltose/g3p/polyamine/iron)</fullName>
    </submittedName>
</protein>
<dbReference type="AlphaFoldDB" id="A0A6J4HP92"/>
<keyword evidence="3" id="KW-1003">Cell membrane</keyword>
<evidence type="ECO:0000313" key="9">
    <source>
        <dbReference type="EMBL" id="CAA9228032.1"/>
    </source>
</evidence>
<feature type="transmembrane region" description="Helical" evidence="7">
    <location>
        <begin position="82"/>
        <end position="106"/>
    </location>
</feature>
<evidence type="ECO:0000256" key="4">
    <source>
        <dbReference type="ARBA" id="ARBA00022692"/>
    </source>
</evidence>
<dbReference type="EMBL" id="CADCTR010000248">
    <property type="protein sequence ID" value="CAA9228032.1"/>
    <property type="molecule type" value="Genomic_DNA"/>
</dbReference>
<dbReference type="PANTHER" id="PTHR43744:SF8">
    <property type="entry name" value="SN-GLYCEROL-3-PHOSPHATE TRANSPORT SYSTEM PERMEASE PROTEIN UGPE"/>
    <property type="match status" value="1"/>
</dbReference>
<dbReference type="PROSITE" id="PS50928">
    <property type="entry name" value="ABC_TM1"/>
    <property type="match status" value="1"/>
</dbReference>
<comment type="subcellular location">
    <subcellularLocation>
        <location evidence="1">Cell membrane</location>
        <topology evidence="1">Multi-pass membrane protein</topology>
    </subcellularLocation>
</comment>
<evidence type="ECO:0000256" key="5">
    <source>
        <dbReference type="ARBA" id="ARBA00022989"/>
    </source>
</evidence>
<feature type="domain" description="ABC transmembrane type-1" evidence="8">
    <location>
        <begin position="83"/>
        <end position="141"/>
    </location>
</feature>
<proteinExistence type="predicted"/>
<evidence type="ECO:0000256" key="7">
    <source>
        <dbReference type="SAM" id="Phobius"/>
    </source>
</evidence>
<dbReference type="GO" id="GO:0055085">
    <property type="term" value="P:transmembrane transport"/>
    <property type="evidence" value="ECO:0007669"/>
    <property type="project" value="InterPro"/>
</dbReference>
<dbReference type="PANTHER" id="PTHR43744">
    <property type="entry name" value="ABC TRANSPORTER PERMEASE PROTEIN MG189-RELATED-RELATED"/>
    <property type="match status" value="1"/>
</dbReference>
<keyword evidence="2" id="KW-0813">Transport</keyword>
<evidence type="ECO:0000256" key="2">
    <source>
        <dbReference type="ARBA" id="ARBA00022448"/>
    </source>
</evidence>
<accession>A0A6J4HP92</accession>
<sequence length="141" mass="16120">MATLTTSTRRRTAPLRSLTHLLLYVILIIGAIAMLLPFFWMVSASLKTLREVLQIPPTWLPNQVTLRNYAEVFRQQPLFGRFFLNSVIAATITVISVLITSALAGYAFAKFEFPGKRLFFVFILSTMMIPFQIRMVPLYVM</sequence>
<dbReference type="InterPro" id="IPR000515">
    <property type="entry name" value="MetI-like"/>
</dbReference>
<feature type="transmembrane region" description="Helical" evidence="7">
    <location>
        <begin position="21"/>
        <end position="42"/>
    </location>
</feature>
<feature type="non-terminal residue" evidence="9">
    <location>
        <position position="141"/>
    </location>
</feature>
<evidence type="ECO:0000256" key="6">
    <source>
        <dbReference type="ARBA" id="ARBA00023136"/>
    </source>
</evidence>
<reference evidence="9" key="1">
    <citation type="submission" date="2020-02" db="EMBL/GenBank/DDBJ databases">
        <authorList>
            <person name="Meier V. D."/>
        </authorList>
    </citation>
    <scope>NUCLEOTIDE SEQUENCE</scope>
    <source>
        <strain evidence="9">AVDCRST_MAG93</strain>
    </source>
</reference>
<organism evidence="9">
    <name type="scientific">uncultured Chloroflexia bacterium</name>
    <dbReference type="NCBI Taxonomy" id="1672391"/>
    <lineage>
        <taxon>Bacteria</taxon>
        <taxon>Bacillati</taxon>
        <taxon>Chloroflexota</taxon>
        <taxon>Chloroflexia</taxon>
        <taxon>environmental samples</taxon>
    </lineage>
</organism>
<dbReference type="GO" id="GO:0005886">
    <property type="term" value="C:plasma membrane"/>
    <property type="evidence" value="ECO:0007669"/>
    <property type="project" value="UniProtKB-SubCell"/>
</dbReference>
<keyword evidence="6 7" id="KW-0472">Membrane</keyword>
<dbReference type="Gene3D" id="1.10.3720.10">
    <property type="entry name" value="MetI-like"/>
    <property type="match status" value="1"/>
</dbReference>
<dbReference type="InterPro" id="IPR035906">
    <property type="entry name" value="MetI-like_sf"/>
</dbReference>
<evidence type="ECO:0000256" key="1">
    <source>
        <dbReference type="ARBA" id="ARBA00004651"/>
    </source>
</evidence>
<feature type="transmembrane region" description="Helical" evidence="7">
    <location>
        <begin position="118"/>
        <end position="140"/>
    </location>
</feature>
<keyword evidence="4 7" id="KW-0812">Transmembrane</keyword>
<evidence type="ECO:0000259" key="8">
    <source>
        <dbReference type="PROSITE" id="PS50928"/>
    </source>
</evidence>